<dbReference type="GO" id="GO:0005615">
    <property type="term" value="C:extracellular space"/>
    <property type="evidence" value="ECO:0007669"/>
    <property type="project" value="TreeGrafter"/>
</dbReference>
<dbReference type="AlphaFoldDB" id="A0AB39ZQG1"/>
<name>A0AB39ZQG1_DROSZ</name>
<sequence>MHTAISIDGESEETTKCNRSLGLTIIIILSWFFITFNMYWDRIKDNSFEYNSILSDRDSVLFVNTTGCRIQGTKSFSDTAISFIKPFKPVVCPRIPLFKAETIGGRNYLILNISESELFSFSRVKRRRHVSCVYREFIRVHDFLNKYVSLQFFILKDQFSYLVGAGQQNIRIWCWVDFARIIFSDVLFFLPPPAMQSNTSTSNERLSVMILGLDSISHMHYYRHFHKVSHFMEHLPHTEFWGYNRVGRNSYPNLIPLLSGQHFSELENSCYAGKPSFDKCHFLWDDFKAAGYSTVFSEDNESIGTFTHTKKGFCKQPTDYYLRPVMVEIDLFTTYNTDHSLECSGHRLYQVIYYDFIYKIMAHLKRSPFFSFLWHTQGIHDHFNYAKLIDEDYLSIIQHLKMLGIMNHTFILVLADHGFRMEGFPNTDQGQKEISQPLLIAIYPEWLPKSFPLAISNLEQNARSLITTYDLYETLKDLINLNDLTDINVIKRTQNLSNSRGISLFLPIPESRDCHSAAISHHYCLCEELFPISTYESAVQEAAQFVVVKINELIKSYPQCQRLELKKVRAAFGSNDEAGRKKEMSQIMVRLETTPGDGHFDATILRTSLKLAGERSLILGGPVTRTNKYGHQSFCIQNHQIEMYCCCV</sequence>
<evidence type="ECO:0000313" key="3">
    <source>
        <dbReference type="RefSeq" id="XP_016939692.3"/>
    </source>
</evidence>
<dbReference type="Gene3D" id="3.40.720.10">
    <property type="entry name" value="Alkaline Phosphatase, subunit A"/>
    <property type="match status" value="1"/>
</dbReference>
<keyword evidence="1" id="KW-0812">Transmembrane</keyword>
<dbReference type="Proteomes" id="UP001652628">
    <property type="component" value="Chromosome 2L"/>
</dbReference>
<dbReference type="RefSeq" id="XP_016939692.3">
    <property type="nucleotide sequence ID" value="XM_017084203.3"/>
</dbReference>
<accession>A0AB39ZQG1</accession>
<feature type="transmembrane region" description="Helical" evidence="1">
    <location>
        <begin position="21"/>
        <end position="40"/>
    </location>
</feature>
<reference evidence="2" key="1">
    <citation type="submission" date="2025-05" db="UniProtKB">
        <authorList>
            <consortium name="RefSeq"/>
        </authorList>
    </citation>
    <scope>NUCLEOTIDE SEQUENCE [LARGE SCALE GENOMIC DNA]</scope>
</reference>
<reference evidence="3" key="2">
    <citation type="submission" date="2025-08" db="UniProtKB">
        <authorList>
            <consortium name="RefSeq"/>
        </authorList>
    </citation>
    <scope>IDENTIFICATION</scope>
</reference>
<keyword evidence="2" id="KW-1185">Reference proteome</keyword>
<dbReference type="InterPro" id="IPR017850">
    <property type="entry name" value="Alkaline_phosphatase_core_sf"/>
</dbReference>
<keyword evidence="1" id="KW-1133">Transmembrane helix</keyword>
<keyword evidence="1" id="KW-0472">Membrane</keyword>
<dbReference type="InterPro" id="IPR004245">
    <property type="entry name" value="DUF229"/>
</dbReference>
<dbReference type="PANTHER" id="PTHR10974:SF1">
    <property type="entry name" value="FI08016P-RELATED"/>
    <property type="match status" value="1"/>
</dbReference>
<dbReference type="SUPFAM" id="SSF53649">
    <property type="entry name" value="Alkaline phosphatase-like"/>
    <property type="match status" value="1"/>
</dbReference>
<organism evidence="2 3">
    <name type="scientific">Drosophila suzukii</name>
    <name type="common">Spotted-wing drosophila fruit fly</name>
    <dbReference type="NCBI Taxonomy" id="28584"/>
    <lineage>
        <taxon>Eukaryota</taxon>
        <taxon>Metazoa</taxon>
        <taxon>Ecdysozoa</taxon>
        <taxon>Arthropoda</taxon>
        <taxon>Hexapoda</taxon>
        <taxon>Insecta</taxon>
        <taxon>Pterygota</taxon>
        <taxon>Neoptera</taxon>
        <taxon>Endopterygota</taxon>
        <taxon>Diptera</taxon>
        <taxon>Brachycera</taxon>
        <taxon>Muscomorpha</taxon>
        <taxon>Ephydroidea</taxon>
        <taxon>Drosophilidae</taxon>
        <taxon>Drosophila</taxon>
        <taxon>Sophophora</taxon>
    </lineage>
</organism>
<gene>
    <name evidence="3" type="primary">LOC108016905</name>
</gene>
<dbReference type="PANTHER" id="PTHR10974">
    <property type="entry name" value="FI08016P-RELATED"/>
    <property type="match status" value="1"/>
</dbReference>
<protein>
    <submittedName>
        <fullName evidence="3">Uncharacterized protein</fullName>
    </submittedName>
</protein>
<proteinExistence type="predicted"/>
<evidence type="ECO:0000256" key="1">
    <source>
        <dbReference type="SAM" id="Phobius"/>
    </source>
</evidence>
<dbReference type="GeneID" id="108016905"/>
<dbReference type="CDD" id="cd16021">
    <property type="entry name" value="ALP_like"/>
    <property type="match status" value="1"/>
</dbReference>
<dbReference type="Pfam" id="PF02995">
    <property type="entry name" value="DUF229"/>
    <property type="match status" value="1"/>
</dbReference>
<evidence type="ECO:0000313" key="2">
    <source>
        <dbReference type="Proteomes" id="UP001652628"/>
    </source>
</evidence>